<keyword evidence="3" id="KW-1185">Reference proteome</keyword>
<name>A0AAQ3PBH1_VIGMU</name>
<dbReference type="EMBL" id="CP144700">
    <property type="protein sequence ID" value="WVZ25440.1"/>
    <property type="molecule type" value="Genomic_DNA"/>
</dbReference>
<feature type="compositionally biased region" description="Low complexity" evidence="1">
    <location>
        <begin position="7"/>
        <end position="19"/>
    </location>
</feature>
<dbReference type="AlphaFoldDB" id="A0AAQ3PBH1"/>
<organism evidence="2 3">
    <name type="scientific">Vigna mungo</name>
    <name type="common">Black gram</name>
    <name type="synonym">Phaseolus mungo</name>
    <dbReference type="NCBI Taxonomy" id="3915"/>
    <lineage>
        <taxon>Eukaryota</taxon>
        <taxon>Viridiplantae</taxon>
        <taxon>Streptophyta</taxon>
        <taxon>Embryophyta</taxon>
        <taxon>Tracheophyta</taxon>
        <taxon>Spermatophyta</taxon>
        <taxon>Magnoliopsida</taxon>
        <taxon>eudicotyledons</taxon>
        <taxon>Gunneridae</taxon>
        <taxon>Pentapetalae</taxon>
        <taxon>rosids</taxon>
        <taxon>fabids</taxon>
        <taxon>Fabales</taxon>
        <taxon>Fabaceae</taxon>
        <taxon>Papilionoideae</taxon>
        <taxon>50 kb inversion clade</taxon>
        <taxon>NPAAA clade</taxon>
        <taxon>indigoferoid/millettioid clade</taxon>
        <taxon>Phaseoleae</taxon>
        <taxon>Vigna</taxon>
    </lineage>
</organism>
<reference evidence="2 3" key="1">
    <citation type="journal article" date="2023" name="Life. Sci Alliance">
        <title>Evolutionary insights into 3D genome organization and epigenetic landscape of Vigna mungo.</title>
        <authorList>
            <person name="Junaid A."/>
            <person name="Singh B."/>
            <person name="Bhatia S."/>
        </authorList>
    </citation>
    <scope>NUCLEOTIDE SEQUENCE [LARGE SCALE GENOMIC DNA]</scope>
    <source>
        <strain evidence="2">Urdbean</strain>
    </source>
</reference>
<gene>
    <name evidence="2" type="ORF">V8G54_003984</name>
</gene>
<evidence type="ECO:0000313" key="3">
    <source>
        <dbReference type="Proteomes" id="UP001374535"/>
    </source>
</evidence>
<evidence type="ECO:0000256" key="1">
    <source>
        <dbReference type="SAM" id="MobiDB-lite"/>
    </source>
</evidence>
<protein>
    <submittedName>
        <fullName evidence="2">Uncharacterized protein</fullName>
    </submittedName>
</protein>
<feature type="region of interest" description="Disordered" evidence="1">
    <location>
        <begin position="1"/>
        <end position="22"/>
    </location>
</feature>
<sequence>MDSEEVPSAPSTPATPGAPLFGSNLRFEKPNVSRKSSFLRSCKCFSTVEQWTLEDGPKPRVSCSLPSPPIPLAKKVSKLLFFIAKRLKGFYLKEAMRTHFCLYMLIDVTELIAN</sequence>
<dbReference type="Proteomes" id="UP001374535">
    <property type="component" value="Chromosome 1"/>
</dbReference>
<proteinExistence type="predicted"/>
<accession>A0AAQ3PBH1</accession>
<evidence type="ECO:0000313" key="2">
    <source>
        <dbReference type="EMBL" id="WVZ25440.1"/>
    </source>
</evidence>